<feature type="transmembrane region" description="Helical" evidence="2">
    <location>
        <begin position="460"/>
        <end position="483"/>
    </location>
</feature>
<keyword evidence="2" id="KW-0812">Transmembrane</keyword>
<dbReference type="AlphaFoldDB" id="A0A3M8DD47"/>
<dbReference type="Pfam" id="PF00873">
    <property type="entry name" value="ACR_tran"/>
    <property type="match status" value="1"/>
</dbReference>
<gene>
    <name evidence="3" type="ORF">EDM56_18220</name>
</gene>
<dbReference type="Proteomes" id="UP000271031">
    <property type="component" value="Unassembled WGS sequence"/>
</dbReference>
<dbReference type="Gene3D" id="1.20.1640.10">
    <property type="entry name" value="Multidrug efflux transporter AcrB transmembrane domain"/>
    <property type="match status" value="2"/>
</dbReference>
<keyword evidence="4" id="KW-1185">Reference proteome</keyword>
<dbReference type="SUPFAM" id="SSF82693">
    <property type="entry name" value="Multidrug efflux transporter AcrB pore domain, PN1, PN2, PC1 and PC2 subdomains"/>
    <property type="match status" value="2"/>
</dbReference>
<proteinExistence type="predicted"/>
<dbReference type="Gene3D" id="3.30.70.1430">
    <property type="entry name" value="Multidrug efflux transporter AcrB pore domain"/>
    <property type="match status" value="2"/>
</dbReference>
<organism evidence="3 4">
    <name type="scientific">Brevibacillus fluminis</name>
    <dbReference type="NCBI Taxonomy" id="511487"/>
    <lineage>
        <taxon>Bacteria</taxon>
        <taxon>Bacillati</taxon>
        <taxon>Bacillota</taxon>
        <taxon>Bacilli</taxon>
        <taxon>Bacillales</taxon>
        <taxon>Paenibacillaceae</taxon>
        <taxon>Brevibacillus</taxon>
    </lineage>
</organism>
<feature type="transmembrane region" description="Helical" evidence="2">
    <location>
        <begin position="353"/>
        <end position="373"/>
    </location>
</feature>
<keyword evidence="2" id="KW-1133">Transmembrane helix</keyword>
<feature type="transmembrane region" description="Helical" evidence="2">
    <location>
        <begin position="899"/>
        <end position="920"/>
    </location>
</feature>
<dbReference type="GO" id="GO:0005886">
    <property type="term" value="C:plasma membrane"/>
    <property type="evidence" value="ECO:0007669"/>
    <property type="project" value="TreeGrafter"/>
</dbReference>
<sequence length="1084" mass="119904">MINNSYRKQVVALLALLLIVLGITAYSKVAVEVYPDYELSTYQISASASGMTTEEAEEKIARPLEDKVRELGGLEKITTITQAGSVQLTVKGKPDAGSRLQDEIAKKLDEAAVSLPVSRNELKWKRLSPDHGPLAFLLLHGGDLSTLANIGKYTVREQLAQVAGVSRVEVGSGLANKVELVFSPAMLKNYDVTPGEIIQQLQQQTAQAGIGGIGEGIDQTRFLWTSQASAPEALGKTIISTKKGNVALKLLAEIKDLRGSQADQMTLYKGEPALAINVYGREDARATKTAFELKRVVESINDQGQGKFVLEVIENNATPIADFLKRVLLFTVVTTIIAASFIGSWLRQTTAAFLSFLAVVLVAGGVLGGMWLYGLTLNLTTAGALFIILLLAEGALLALFARYAKQSILDQATIDRHTRPLLLLVVWPIFAVIGIAAVLFTTDFLKATDIPVLYDAIPVLLIGAVVLAVVIGLIVPTLAAGWLREHALAHQPQAKQTNMVTSWFFKRWERLLSRKTLPYFVTLLSTGLLYVFFHTFVTVDPFLQTDNDKTTMALPTIHGSSQSAALKAARTAEEKLRTLTDVQDVFVTVTKEELRFTIYMKRLAERVRTPYQFEKALNEQMRDIPQTDPYALVVGDAKSNRLEFTIKGTSLGTANEIASRLADYLQNSRMRDTKNNRLLTDVHIGDTDSTVYVNMIPRQDMLARYHISEAAVKSQVEGYLGEQSVGNVRWNDQSLSITASYPKKEMEHADQVKNVFIRTSNGSVRLDELVEWQLVKAPAVYKREDGMYMIKVSSAVSDQRRIAGLSYYLPIMMKDTITIPEGYTILSGEDIRKQEKEEADKTDTATRVLFSSLAAIAFCLVSLLVHRTIRHAVVSLLLVPLASFAVVGGLLWYNRPLNLMAASGAAAVIALMLQQAYVLIDGMERQAEGVKRPLTMRIQTAFAEYMPIMRVLLVMLVVGLLPLFSFWSGGDDFVASFAAVFTPGIALLAWVVMVIVPGLYHAMALRAERGAALSLAQLNQQLYAWFHNTKVKRKDHRAWKRKQRAAAIQHRREQAAAEREPRKAELQREDFQPIADLPSIDRHS</sequence>
<dbReference type="OrthoDB" id="9758757at2"/>
<feature type="transmembrane region" description="Helical" evidence="2">
    <location>
        <begin position="516"/>
        <end position="537"/>
    </location>
</feature>
<dbReference type="SUPFAM" id="SSF82866">
    <property type="entry name" value="Multidrug efflux transporter AcrB transmembrane domain"/>
    <property type="match status" value="1"/>
</dbReference>
<feature type="transmembrane region" description="Helical" evidence="2">
    <location>
        <begin position="848"/>
        <end position="865"/>
    </location>
</feature>
<evidence type="ECO:0000256" key="2">
    <source>
        <dbReference type="SAM" id="Phobius"/>
    </source>
</evidence>
<dbReference type="GO" id="GO:0042910">
    <property type="term" value="F:xenobiotic transmembrane transporter activity"/>
    <property type="evidence" value="ECO:0007669"/>
    <property type="project" value="TreeGrafter"/>
</dbReference>
<name>A0A3M8DD47_9BACL</name>
<feature type="transmembrane region" description="Helical" evidence="2">
    <location>
        <begin position="421"/>
        <end position="440"/>
    </location>
</feature>
<keyword evidence="2" id="KW-0472">Membrane</keyword>
<accession>A0A3M8DD47</accession>
<protein>
    <submittedName>
        <fullName evidence="3">Efflux RND transporter permease subunit</fullName>
    </submittedName>
</protein>
<feature type="transmembrane region" description="Helical" evidence="2">
    <location>
        <begin position="941"/>
        <end position="967"/>
    </location>
</feature>
<evidence type="ECO:0000313" key="4">
    <source>
        <dbReference type="Proteomes" id="UP000271031"/>
    </source>
</evidence>
<dbReference type="SUPFAM" id="SSF82714">
    <property type="entry name" value="Multidrug efflux transporter AcrB TolC docking domain, DN and DC subdomains"/>
    <property type="match status" value="2"/>
</dbReference>
<feature type="transmembrane region" description="Helical" evidence="2">
    <location>
        <begin position="973"/>
        <end position="1000"/>
    </location>
</feature>
<reference evidence="3 4" key="1">
    <citation type="submission" date="2018-10" db="EMBL/GenBank/DDBJ databases">
        <title>Phylogenomics of Brevibacillus.</title>
        <authorList>
            <person name="Dunlap C."/>
        </authorList>
    </citation>
    <scope>NUCLEOTIDE SEQUENCE [LARGE SCALE GENOMIC DNA]</scope>
    <source>
        <strain evidence="3 4">JCM 15716</strain>
    </source>
</reference>
<dbReference type="PANTHER" id="PTHR32063">
    <property type="match status" value="1"/>
</dbReference>
<dbReference type="EMBL" id="RHHQ01000013">
    <property type="protein sequence ID" value="RNB85933.1"/>
    <property type="molecule type" value="Genomic_DNA"/>
</dbReference>
<dbReference type="InterPro" id="IPR027463">
    <property type="entry name" value="AcrB_DN_DC_subdom"/>
</dbReference>
<feature type="transmembrane region" description="Helical" evidence="2">
    <location>
        <begin position="327"/>
        <end position="346"/>
    </location>
</feature>
<feature type="compositionally biased region" description="Basic and acidic residues" evidence="1">
    <location>
        <begin position="1050"/>
        <end position="1071"/>
    </location>
</feature>
<dbReference type="Gene3D" id="3.30.2090.10">
    <property type="entry name" value="Multidrug efflux transporter AcrB TolC docking domain, DN and DC subdomains"/>
    <property type="match status" value="2"/>
</dbReference>
<evidence type="ECO:0000313" key="3">
    <source>
        <dbReference type="EMBL" id="RNB85933.1"/>
    </source>
</evidence>
<dbReference type="InterPro" id="IPR001036">
    <property type="entry name" value="Acrflvin-R"/>
</dbReference>
<dbReference type="PANTHER" id="PTHR32063:SF0">
    <property type="entry name" value="SWARMING MOTILITY PROTEIN SWRC"/>
    <property type="match status" value="1"/>
</dbReference>
<feature type="region of interest" description="Disordered" evidence="1">
    <location>
        <begin position="1048"/>
        <end position="1084"/>
    </location>
</feature>
<dbReference type="Gene3D" id="3.30.70.1440">
    <property type="entry name" value="Multidrug efflux transporter AcrB pore domain"/>
    <property type="match status" value="1"/>
</dbReference>
<comment type="caution">
    <text evidence="3">The sequence shown here is derived from an EMBL/GenBank/DDBJ whole genome shotgun (WGS) entry which is preliminary data.</text>
</comment>
<dbReference type="Gene3D" id="3.30.70.1320">
    <property type="entry name" value="Multidrug efflux transporter AcrB pore domain like"/>
    <property type="match status" value="1"/>
</dbReference>
<dbReference type="RefSeq" id="WP_122919345.1">
    <property type="nucleotide sequence ID" value="NZ_RHHQ01000013.1"/>
</dbReference>
<feature type="transmembrane region" description="Helical" evidence="2">
    <location>
        <begin position="872"/>
        <end position="893"/>
    </location>
</feature>
<evidence type="ECO:0000256" key="1">
    <source>
        <dbReference type="SAM" id="MobiDB-lite"/>
    </source>
</evidence>
<feature type="transmembrane region" description="Helical" evidence="2">
    <location>
        <begin position="379"/>
        <end position="400"/>
    </location>
</feature>